<dbReference type="Proteomes" id="UP000501945">
    <property type="component" value="Chromosome"/>
</dbReference>
<dbReference type="AlphaFoldDB" id="A0A2A5SAX7"/>
<dbReference type="InterPro" id="IPR039418">
    <property type="entry name" value="LexA-like"/>
</dbReference>
<dbReference type="InterPro" id="IPR036286">
    <property type="entry name" value="LexA/Signal_pep-like_sf"/>
</dbReference>
<keyword evidence="7" id="KW-1185">Reference proteome</keyword>
<dbReference type="GeneID" id="93296808"/>
<dbReference type="InterPro" id="IPR015927">
    <property type="entry name" value="Peptidase_S24_S26A/B/C"/>
</dbReference>
<dbReference type="Gene3D" id="2.10.109.10">
    <property type="entry name" value="Umud Fragment, subunit A"/>
    <property type="match status" value="1"/>
</dbReference>
<dbReference type="SMART" id="SM00530">
    <property type="entry name" value="HTH_XRE"/>
    <property type="match status" value="1"/>
</dbReference>
<keyword evidence="3" id="KW-0804">Transcription</keyword>
<dbReference type="SUPFAM" id="SSF51306">
    <property type="entry name" value="LexA/Signal peptidase"/>
    <property type="match status" value="1"/>
</dbReference>
<evidence type="ECO:0000256" key="3">
    <source>
        <dbReference type="ARBA" id="ARBA00023163"/>
    </source>
</evidence>
<dbReference type="CDD" id="cd00093">
    <property type="entry name" value="HTH_XRE"/>
    <property type="match status" value="1"/>
</dbReference>
<dbReference type="PROSITE" id="PS50943">
    <property type="entry name" value="HTH_CROC1"/>
    <property type="match status" value="1"/>
</dbReference>
<name>A0A2A5SAX7_9LACT</name>
<dbReference type="OrthoDB" id="2475196at2"/>
<proteinExistence type="predicted"/>
<dbReference type="KEGG" id="lrn:CMV25_02740"/>
<evidence type="ECO:0000256" key="1">
    <source>
        <dbReference type="ARBA" id="ARBA00023015"/>
    </source>
</evidence>
<dbReference type="EMBL" id="CP047616">
    <property type="protein sequence ID" value="QIW54498.1"/>
    <property type="molecule type" value="Genomic_DNA"/>
</dbReference>
<evidence type="ECO:0000313" key="8">
    <source>
        <dbReference type="Proteomes" id="UP000501945"/>
    </source>
</evidence>
<protein>
    <submittedName>
        <fullName evidence="5">Helix-turn-helix domain-containing protein</fullName>
    </submittedName>
</protein>
<dbReference type="Pfam" id="PF01381">
    <property type="entry name" value="HTH_3"/>
    <property type="match status" value="1"/>
</dbReference>
<evidence type="ECO:0000259" key="4">
    <source>
        <dbReference type="PROSITE" id="PS50943"/>
    </source>
</evidence>
<dbReference type="Proteomes" id="UP000501558">
    <property type="component" value="Chromosome"/>
</dbReference>
<gene>
    <name evidence="6" type="ORF">GU334_08925</name>
    <name evidence="5" type="ORF">GU336_10350</name>
</gene>
<accession>A0A2A5SAX7</accession>
<dbReference type="STRING" id="1348633.GCA_001591765_01367"/>
<evidence type="ECO:0000313" key="5">
    <source>
        <dbReference type="EMBL" id="QIW54498.1"/>
    </source>
</evidence>
<reference evidence="7 8" key="1">
    <citation type="submission" date="2019-12" db="EMBL/GenBank/DDBJ databases">
        <title>Whole genome sequences of Lactococcus raffinolactis strains isolated from sewage.</title>
        <authorList>
            <person name="Ybazeta G."/>
            <person name="Ross M."/>
            <person name="Brabant-Kirwan D."/>
            <person name="Saleh M."/>
            <person name="Dillon J.A."/>
            <person name="Splinter K."/>
            <person name="Nokhbeh R."/>
        </authorList>
    </citation>
    <scope>NUCLEOTIDE SEQUENCE [LARGE SCALE GENOMIC DNA]</scope>
    <source>
        <strain evidence="6 7">Lr_19_14</strain>
        <strain evidence="5 8">Lr_19_5</strain>
    </source>
</reference>
<dbReference type="InterPro" id="IPR010982">
    <property type="entry name" value="Lambda_DNA-bd_dom_sf"/>
</dbReference>
<dbReference type="GO" id="GO:0003677">
    <property type="term" value="F:DNA binding"/>
    <property type="evidence" value="ECO:0007669"/>
    <property type="project" value="UniProtKB-KW"/>
</dbReference>
<evidence type="ECO:0000313" key="6">
    <source>
        <dbReference type="EMBL" id="QIW59019.1"/>
    </source>
</evidence>
<keyword evidence="2" id="KW-0238">DNA-binding</keyword>
<dbReference type="InterPro" id="IPR001387">
    <property type="entry name" value="Cro/C1-type_HTH"/>
</dbReference>
<dbReference type="PANTHER" id="PTHR40661:SF1">
    <property type="entry name" value="HTH CRO_C1-TYPE DOMAIN-CONTAINING PROTEIN"/>
    <property type="match status" value="1"/>
</dbReference>
<feature type="domain" description="HTH cro/C1-type" evidence="4">
    <location>
        <begin position="7"/>
        <end position="61"/>
    </location>
</feature>
<dbReference type="Pfam" id="PF00717">
    <property type="entry name" value="Peptidase_S24"/>
    <property type="match status" value="1"/>
</dbReference>
<dbReference type="Gene3D" id="1.10.260.40">
    <property type="entry name" value="lambda repressor-like DNA-binding domains"/>
    <property type="match status" value="1"/>
</dbReference>
<evidence type="ECO:0000313" key="7">
    <source>
        <dbReference type="Proteomes" id="UP000501558"/>
    </source>
</evidence>
<dbReference type="EMBL" id="CP047628">
    <property type="protein sequence ID" value="QIW59019.1"/>
    <property type="molecule type" value="Genomic_DNA"/>
</dbReference>
<organism evidence="5 8">
    <name type="scientific">Pseudolactococcus raffinolactis</name>
    <dbReference type="NCBI Taxonomy" id="1366"/>
    <lineage>
        <taxon>Bacteria</taxon>
        <taxon>Bacillati</taxon>
        <taxon>Bacillota</taxon>
        <taxon>Bacilli</taxon>
        <taxon>Lactobacillales</taxon>
        <taxon>Streptococcaceae</taxon>
        <taxon>Pseudolactococcus</taxon>
    </lineage>
</organism>
<dbReference type="SUPFAM" id="SSF47413">
    <property type="entry name" value="lambda repressor-like DNA-binding domains"/>
    <property type="match status" value="1"/>
</dbReference>
<dbReference type="RefSeq" id="WP_061774866.1">
    <property type="nucleotide sequence ID" value="NZ_BAAAXH010000075.1"/>
</dbReference>
<keyword evidence="1" id="KW-0805">Transcription regulation</keyword>
<evidence type="ECO:0000256" key="2">
    <source>
        <dbReference type="ARBA" id="ARBA00023125"/>
    </source>
</evidence>
<sequence length="233" mass="26615">MSLSQNLKKLRLAHHLSQGEIARQLGISRPAYGFWEKGTVRPKIDNLEKLANLFQVEVSDLSQDNRADLLAIYDTLTHQRQDRVLTYTKQQQTDQDKEKATTPLLHLVPNKVYEKLSAGTGYGYFDDGTYDIAYSDKAYDYDFASWVFGDSMTPEFENGSVALIRQTTFDYDGAVYAVEWDAQTYIKHVYREKDGLRLVSANPDYPDKFAPFDDAPRIIGKIIGHFIPIEKAD</sequence>
<dbReference type="PANTHER" id="PTHR40661">
    <property type="match status" value="1"/>
</dbReference>
<dbReference type="CDD" id="cd06529">
    <property type="entry name" value="S24_LexA-like"/>
    <property type="match status" value="1"/>
</dbReference>